<dbReference type="InterPro" id="IPR012341">
    <property type="entry name" value="6hp_glycosidase-like_sf"/>
</dbReference>
<dbReference type="STRING" id="1524460.IX84_23105"/>
<keyword evidence="6" id="KW-1185">Reference proteome</keyword>
<dbReference type="Proteomes" id="UP000029736">
    <property type="component" value="Unassembled WGS sequence"/>
</dbReference>
<dbReference type="EMBL" id="JPOS01000082">
    <property type="protein sequence ID" value="KGE86035.1"/>
    <property type="molecule type" value="Genomic_DNA"/>
</dbReference>
<dbReference type="GO" id="GO:0004573">
    <property type="term" value="F:Glc3Man9GlcNAc2 oligosaccharide glucosidase activity"/>
    <property type="evidence" value="ECO:0007669"/>
    <property type="project" value="InterPro"/>
</dbReference>
<feature type="domain" description="Mannosylglycerate hydrolase MGH1-like glycoside hydrolase" evidence="4">
    <location>
        <begin position="174"/>
        <end position="510"/>
    </location>
</feature>
<keyword evidence="2" id="KW-0378">Hydrolase</keyword>
<dbReference type="AlphaFoldDB" id="A0A098S1M9"/>
<comment type="similarity">
    <text evidence="1">Belongs to the glycosyl hydrolase 63 family.</text>
</comment>
<evidence type="ECO:0000256" key="3">
    <source>
        <dbReference type="ARBA" id="ARBA00023295"/>
    </source>
</evidence>
<dbReference type="OrthoDB" id="9781878at2"/>
<gene>
    <name evidence="5" type="ORF">IX84_23105</name>
</gene>
<dbReference type="PANTHER" id="PTHR10412">
    <property type="entry name" value="MANNOSYL-OLIGOSACCHARIDE GLUCOSIDASE"/>
    <property type="match status" value="1"/>
</dbReference>
<evidence type="ECO:0000313" key="6">
    <source>
        <dbReference type="Proteomes" id="UP000029736"/>
    </source>
</evidence>
<dbReference type="PANTHER" id="PTHR10412:SF11">
    <property type="entry name" value="MANNOSYL-OLIGOSACCHARIDE GLUCOSIDASE"/>
    <property type="match status" value="1"/>
</dbReference>
<dbReference type="GO" id="GO:0009311">
    <property type="term" value="P:oligosaccharide metabolic process"/>
    <property type="evidence" value="ECO:0007669"/>
    <property type="project" value="InterPro"/>
</dbReference>
<dbReference type="InterPro" id="IPR004888">
    <property type="entry name" value="Glycoside_hydrolase_63"/>
</dbReference>
<dbReference type="GO" id="GO:0006487">
    <property type="term" value="P:protein N-linked glycosylation"/>
    <property type="evidence" value="ECO:0007669"/>
    <property type="project" value="TreeGrafter"/>
</dbReference>
<evidence type="ECO:0000256" key="2">
    <source>
        <dbReference type="ARBA" id="ARBA00022801"/>
    </source>
</evidence>
<dbReference type="InterPro" id="IPR054491">
    <property type="entry name" value="MGH1-like_GH"/>
</dbReference>
<keyword evidence="3" id="KW-0326">Glycosidase</keyword>
<name>A0A098S1M9_9BACT</name>
<proteinExistence type="inferred from homology"/>
<dbReference type="Gene3D" id="1.50.10.10">
    <property type="match status" value="1"/>
</dbReference>
<dbReference type="InterPro" id="IPR008928">
    <property type="entry name" value="6-hairpin_glycosidase_sf"/>
</dbReference>
<dbReference type="RefSeq" id="WP_052516302.1">
    <property type="nucleotide sequence ID" value="NZ_JBKAGJ010000002.1"/>
</dbReference>
<dbReference type="Pfam" id="PF22422">
    <property type="entry name" value="MGH1-like_GH"/>
    <property type="match status" value="1"/>
</dbReference>
<sequence length="526" mass="60337">MEVEYRKVKLRIESAAYGNDLYLLITPLELDEEYTSTLLVEGGLLWNRPGQISREEDALTITTPDQKLEFRSSAPLSNHPFFNTLSPFLAIELSGAVGISSTTTNLAAIQKKVTEKRNDYEAYLKQFGKLTEAYAGMAAGLGWNTIYDPVQDRVFSTVDRQWNINRGGYVFFGWDNFFMAHMIGLDAPELAMANAVEALREATADGFVSNLSQGNGRKAWDRSQPPVGGLACWDIYQKHPHQWFLEMVYPRLLRWNEWWLENRLNGDLLSWGSNPAQNPFHDKVYHNLQAAMLETGIDDSPMYLDAQFDPEKNLMEMHDVGLNAMYIADCRVLAKMADVLGQSEDAQRLRKRADRLQQYLQALWNEGNQLFQNYDLIQNTFSDRISPTSFYPLLTRTASSEQAQSMVSNHLLNEEEFWGEWVLPSIAKNDPLFPKQRYWKGAIWPPMNFLVYLGMRDYPELKDARKALVDKSVDLFVRNWTEQGFVCENYSPIDGTCTEPQLNSSPWYTWGGLLALMGLMEEGYYD</sequence>
<evidence type="ECO:0000256" key="1">
    <source>
        <dbReference type="ARBA" id="ARBA00010833"/>
    </source>
</evidence>
<reference evidence="5 6" key="1">
    <citation type="journal article" date="2014" name="Int. J. Syst. Evol. Microbiol.">
        <title>Phaeodactylibacter xiamenensis gen. nov., sp. nov., a member of the family Saprospiraceae isolated from the marine alga Phaeodactylum tricornutum.</title>
        <authorList>
            <person name="Chen Z.Jr."/>
            <person name="Lei X."/>
            <person name="Lai Q."/>
            <person name="Li Y."/>
            <person name="Zhang B."/>
            <person name="Zhang J."/>
            <person name="Zhang H."/>
            <person name="Yang L."/>
            <person name="Zheng W."/>
            <person name="Tian Y."/>
            <person name="Yu Z."/>
            <person name="Xu H.Jr."/>
            <person name="Zheng T."/>
        </authorList>
    </citation>
    <scope>NUCLEOTIDE SEQUENCE [LARGE SCALE GENOMIC DNA]</scope>
    <source>
        <strain evidence="5 6">KD52</strain>
    </source>
</reference>
<evidence type="ECO:0000313" key="5">
    <source>
        <dbReference type="EMBL" id="KGE86035.1"/>
    </source>
</evidence>
<accession>A0A098S1M9</accession>
<protein>
    <recommendedName>
        <fullName evidence="4">Mannosylglycerate hydrolase MGH1-like glycoside hydrolase domain-containing protein</fullName>
    </recommendedName>
</protein>
<comment type="caution">
    <text evidence="5">The sequence shown here is derived from an EMBL/GenBank/DDBJ whole genome shotgun (WGS) entry which is preliminary data.</text>
</comment>
<organism evidence="5 6">
    <name type="scientific">Phaeodactylibacter xiamenensis</name>
    <dbReference type="NCBI Taxonomy" id="1524460"/>
    <lineage>
        <taxon>Bacteria</taxon>
        <taxon>Pseudomonadati</taxon>
        <taxon>Bacteroidota</taxon>
        <taxon>Saprospiria</taxon>
        <taxon>Saprospirales</taxon>
        <taxon>Haliscomenobacteraceae</taxon>
        <taxon>Phaeodactylibacter</taxon>
    </lineage>
</organism>
<evidence type="ECO:0000259" key="4">
    <source>
        <dbReference type="Pfam" id="PF22422"/>
    </source>
</evidence>
<dbReference type="SUPFAM" id="SSF48208">
    <property type="entry name" value="Six-hairpin glycosidases"/>
    <property type="match status" value="1"/>
</dbReference>